<dbReference type="Proteomes" id="UP000244173">
    <property type="component" value="Chromosome"/>
</dbReference>
<dbReference type="STRING" id="1122240.GCA_000620105_01234"/>
<dbReference type="AlphaFoldDB" id="A0A2S0P8A6"/>
<dbReference type="SMART" id="SM00052">
    <property type="entry name" value="EAL"/>
    <property type="match status" value="1"/>
</dbReference>
<evidence type="ECO:0000313" key="3">
    <source>
        <dbReference type="Proteomes" id="UP000244173"/>
    </source>
</evidence>
<dbReference type="InterPro" id="IPR001633">
    <property type="entry name" value="EAL_dom"/>
</dbReference>
<dbReference type="EMBL" id="CP028519">
    <property type="protein sequence ID" value="AVY93630.1"/>
    <property type="molecule type" value="Genomic_DNA"/>
</dbReference>
<accession>A0A2S0P8A6</accession>
<proteinExistence type="predicted"/>
<dbReference type="PANTHER" id="PTHR33121">
    <property type="entry name" value="CYCLIC DI-GMP PHOSPHODIESTERASE PDEF"/>
    <property type="match status" value="1"/>
</dbReference>
<dbReference type="Pfam" id="PF00563">
    <property type="entry name" value="EAL"/>
    <property type="match status" value="1"/>
</dbReference>
<evidence type="ECO:0000259" key="1">
    <source>
        <dbReference type="PROSITE" id="PS50883"/>
    </source>
</evidence>
<keyword evidence="3" id="KW-1185">Reference proteome</keyword>
<feature type="domain" description="EAL" evidence="1">
    <location>
        <begin position="38"/>
        <end position="290"/>
    </location>
</feature>
<dbReference type="KEGG" id="maer:DAI18_05900"/>
<dbReference type="PANTHER" id="PTHR33121:SF76">
    <property type="entry name" value="SIGNALING PROTEIN"/>
    <property type="match status" value="1"/>
</dbReference>
<dbReference type="Gene3D" id="3.20.20.450">
    <property type="entry name" value="EAL domain"/>
    <property type="match status" value="1"/>
</dbReference>
<dbReference type="GO" id="GO:0071111">
    <property type="term" value="F:cyclic-guanylate-specific phosphodiesterase activity"/>
    <property type="evidence" value="ECO:0007669"/>
    <property type="project" value="InterPro"/>
</dbReference>
<organism evidence="2 3">
    <name type="scientific">Microvirgula aerodenitrificans</name>
    <dbReference type="NCBI Taxonomy" id="57480"/>
    <lineage>
        <taxon>Bacteria</taxon>
        <taxon>Pseudomonadati</taxon>
        <taxon>Pseudomonadota</taxon>
        <taxon>Betaproteobacteria</taxon>
        <taxon>Neisseriales</taxon>
        <taxon>Aquaspirillaceae</taxon>
        <taxon>Microvirgula</taxon>
    </lineage>
</organism>
<dbReference type="PROSITE" id="PS50883">
    <property type="entry name" value="EAL"/>
    <property type="match status" value="1"/>
</dbReference>
<reference evidence="2 3" key="1">
    <citation type="submission" date="2018-04" db="EMBL/GenBank/DDBJ databases">
        <title>Denitrifier Microvirgula.</title>
        <authorList>
            <person name="Anderson E."/>
            <person name="Jang J."/>
            <person name="Ishii S."/>
        </authorList>
    </citation>
    <scope>NUCLEOTIDE SEQUENCE [LARGE SCALE GENOMIC DNA]</scope>
    <source>
        <strain evidence="2 3">BE2.4</strain>
    </source>
</reference>
<dbReference type="InterPro" id="IPR035919">
    <property type="entry name" value="EAL_sf"/>
</dbReference>
<gene>
    <name evidence="2" type="ORF">DAI18_05900</name>
</gene>
<protein>
    <submittedName>
        <fullName evidence="2">EAL domain-containing protein</fullName>
    </submittedName>
</protein>
<name>A0A2S0P8A6_9NEIS</name>
<dbReference type="InterPro" id="IPR050706">
    <property type="entry name" value="Cyclic-di-GMP_PDE-like"/>
</dbReference>
<dbReference type="SUPFAM" id="SSF141868">
    <property type="entry name" value="EAL domain-like"/>
    <property type="match status" value="1"/>
</dbReference>
<evidence type="ECO:0000313" key="2">
    <source>
        <dbReference type="EMBL" id="AVY93630.1"/>
    </source>
</evidence>
<dbReference type="CDD" id="cd01948">
    <property type="entry name" value="EAL"/>
    <property type="match status" value="1"/>
</dbReference>
<sequence length="290" mass="31563">MACSTRSTAASKRRYPVAISVDLLNLLNQRFASDDTPVFVARHGVVEADSNGLRLTSAFQPILRATDNSVLGWEGLLRAFDEHGAPLAPEAAFDRLGVGEAMARFDRICRSLHLANFVAQQPKDAYLFLNLHPRHLQSVSGEYGRTFECIVREAGLEPGRVVLEILEHATTDEVRLSHAVSNFKTRGFLIALDDFGGDDNGVSERRLFSLRPHIVKLDRRLLDGSRASPSYLLPKLVRVVNGLGAHVVAEGIETASQRALAEEAGIPFLQGYLFGRPAPGLDGAVDALAA</sequence>